<evidence type="ECO:0000256" key="1">
    <source>
        <dbReference type="SAM" id="MobiDB-lite"/>
    </source>
</evidence>
<keyword evidence="2" id="KW-0472">Membrane</keyword>
<keyword evidence="2" id="KW-1133">Transmembrane helix</keyword>
<feature type="transmembrane region" description="Helical" evidence="2">
    <location>
        <begin position="42"/>
        <end position="59"/>
    </location>
</feature>
<evidence type="ECO:0000313" key="3">
    <source>
        <dbReference type="EMBL" id="PII37169.1"/>
    </source>
</evidence>
<feature type="compositionally biased region" description="Polar residues" evidence="1">
    <location>
        <begin position="20"/>
        <end position="34"/>
    </location>
</feature>
<organism evidence="3">
    <name type="scientific">Chryseobacterium sp. B5</name>
    <dbReference type="NCBI Taxonomy" id="2050562"/>
    <lineage>
        <taxon>Bacteria</taxon>
        <taxon>Pseudomonadati</taxon>
        <taxon>Bacteroidota</taxon>
        <taxon>Flavobacteriia</taxon>
        <taxon>Flavobacteriales</taxon>
        <taxon>Weeksellaceae</taxon>
        <taxon>Chryseobacterium group</taxon>
        <taxon>Chryseobacterium</taxon>
    </lineage>
</organism>
<proteinExistence type="predicted"/>
<sequence length="61" mass="6735">MLVRQGRSRAATMLEAMNKPTPNTPGQVPTSSSRNRFATKRTMYIVAAIVAVALVIMFVPW</sequence>
<dbReference type="AlphaFoldDB" id="A0A2G7TB81"/>
<dbReference type="EMBL" id="PEKC01000005">
    <property type="protein sequence ID" value="PII37169.1"/>
    <property type="molecule type" value="Genomic_DNA"/>
</dbReference>
<reference evidence="3" key="1">
    <citation type="submission" date="2017-10" db="EMBL/GenBank/DDBJ databases">
        <title>Chryseobacterium sp. B5 is a hydrocarbonoclastic and plant growth promoting bacterium.</title>
        <authorList>
            <person name="Thijs S."/>
            <person name="Gkorezis P."/>
            <person name="Van Hamme J."/>
        </authorList>
    </citation>
    <scope>NUCLEOTIDE SEQUENCE</scope>
    <source>
        <strain evidence="3">B5</strain>
    </source>
</reference>
<name>A0A2G7TB81_9FLAO</name>
<keyword evidence="2" id="KW-0812">Transmembrane</keyword>
<protein>
    <submittedName>
        <fullName evidence="3">Uncharacterized protein</fullName>
    </submittedName>
</protein>
<comment type="caution">
    <text evidence="3">The sequence shown here is derived from an EMBL/GenBank/DDBJ whole genome shotgun (WGS) entry which is preliminary data.</text>
</comment>
<feature type="region of interest" description="Disordered" evidence="1">
    <location>
        <begin position="14"/>
        <end position="34"/>
    </location>
</feature>
<accession>A0A2G7TB81</accession>
<gene>
    <name evidence="3" type="ORF">CTI11_02155</name>
</gene>
<evidence type="ECO:0000256" key="2">
    <source>
        <dbReference type="SAM" id="Phobius"/>
    </source>
</evidence>